<comment type="caution">
    <text evidence="5">The sequence shown here is derived from an EMBL/GenBank/DDBJ whole genome shotgun (WGS) entry which is preliminary data.</text>
</comment>
<dbReference type="Pfam" id="PF01841">
    <property type="entry name" value="Transglut_core"/>
    <property type="match status" value="1"/>
</dbReference>
<dbReference type="InterPro" id="IPR002931">
    <property type="entry name" value="Transglutaminase-like"/>
</dbReference>
<dbReference type="Proteomes" id="UP000281028">
    <property type="component" value="Unassembled WGS sequence"/>
</dbReference>
<feature type="signal peptide" evidence="1">
    <location>
        <begin position="1"/>
        <end position="22"/>
    </location>
</feature>
<keyword evidence="6" id="KW-1185">Reference proteome</keyword>
<reference evidence="5" key="1">
    <citation type="submission" date="2020-05" db="EMBL/GenBank/DDBJ databases">
        <title>Chitinophaga laudate sp. nov., isolated from a tropical peat swamp.</title>
        <authorList>
            <person name="Goh C.B.S."/>
            <person name="Lee M.S."/>
            <person name="Parimannan S."/>
            <person name="Pasbakhsh P."/>
            <person name="Yule C.M."/>
            <person name="Rajandas H."/>
            <person name="Loke S."/>
            <person name="Croft L."/>
            <person name="Tan J.B.L."/>
        </authorList>
    </citation>
    <scope>NUCLEOTIDE SEQUENCE</scope>
    <source>
        <strain evidence="5">Mgbs1</strain>
    </source>
</reference>
<dbReference type="Gene3D" id="2.60.120.1130">
    <property type="match status" value="1"/>
</dbReference>
<organism evidence="5 6">
    <name type="scientific">Chitinophaga solisilvae</name>
    <dbReference type="NCBI Taxonomy" id="1233460"/>
    <lineage>
        <taxon>Bacteria</taxon>
        <taxon>Pseudomonadati</taxon>
        <taxon>Bacteroidota</taxon>
        <taxon>Chitinophagia</taxon>
        <taxon>Chitinophagales</taxon>
        <taxon>Chitinophagaceae</taxon>
        <taxon>Chitinophaga</taxon>
    </lineage>
</organism>
<dbReference type="SUPFAM" id="SSF54001">
    <property type="entry name" value="Cysteine proteinases"/>
    <property type="match status" value="1"/>
</dbReference>
<evidence type="ECO:0000259" key="3">
    <source>
        <dbReference type="Pfam" id="PF12969"/>
    </source>
</evidence>
<evidence type="ECO:0000256" key="1">
    <source>
        <dbReference type="SAM" id="SignalP"/>
    </source>
</evidence>
<dbReference type="Pfam" id="PF12969">
    <property type="entry name" value="DUF3857"/>
    <property type="match status" value="1"/>
</dbReference>
<feature type="chain" id="PRO_5040500105" evidence="1">
    <location>
        <begin position="23"/>
        <end position="670"/>
    </location>
</feature>
<dbReference type="Gene3D" id="2.60.40.3140">
    <property type="match status" value="1"/>
</dbReference>
<protein>
    <submittedName>
        <fullName evidence="5">DUF3857 domain-containing protein</fullName>
    </submittedName>
</protein>
<dbReference type="EMBL" id="RIAR02000001">
    <property type="protein sequence ID" value="NSL87520.1"/>
    <property type="molecule type" value="Genomic_DNA"/>
</dbReference>
<dbReference type="AlphaFoldDB" id="A0A9Q5D722"/>
<feature type="domain" description="Transglutaminase-like" evidence="2">
    <location>
        <begin position="315"/>
        <end position="392"/>
    </location>
</feature>
<dbReference type="OrthoDB" id="98874at2"/>
<dbReference type="Gene3D" id="3.10.620.30">
    <property type="match status" value="1"/>
</dbReference>
<dbReference type="InterPro" id="IPR038765">
    <property type="entry name" value="Papain-like_cys_pep_sf"/>
</dbReference>
<gene>
    <name evidence="5" type="ORF">ECE50_011795</name>
</gene>
<keyword evidence="1" id="KW-0732">Signal</keyword>
<evidence type="ECO:0000259" key="2">
    <source>
        <dbReference type="Pfam" id="PF01841"/>
    </source>
</evidence>
<accession>A0A9Q5D722</accession>
<name>A0A9Q5D722_9BACT</name>
<evidence type="ECO:0000313" key="6">
    <source>
        <dbReference type="Proteomes" id="UP000281028"/>
    </source>
</evidence>
<proteinExistence type="predicted"/>
<dbReference type="InterPro" id="IPR024618">
    <property type="entry name" value="DUF3857"/>
</dbReference>
<feature type="domain" description="DUF3858" evidence="4">
    <location>
        <begin position="571"/>
        <end position="664"/>
    </location>
</feature>
<sequence>MKYRPVLLIVLLMALVPLVTFAQDGSKIKFGKISKEDFKVQLPEKDSGAHALVIAEIGSSEFETDADGFRLVYKVHRRIKILDKNAYDLATIRIGLYKEGSDEERIQGLKGISYNLENGEVVETKMESSNIFTDKQDKNHVYKKFALPAVKEGTIIEYTFSILSPYYRNLRSWDFQGTYPRLWSEYKVSVPEYFDYVQIPQGYGKFFIEEKKVGRTNMTFLSRNGAGPSQMGTATPTVYNWRWVMKDVPALKEEDFITTLDNYVRRIEFQLSAINYPNEPSKPIRTTWNALMTALQKDENFSEAINNHNGFLADVTDNLVKNAKTDTEKAMAIYRWVRDNYTCNEHGSMWASHSLKSVFNTKNGNVAEINLLLIAMLKRAKLEAYPVILSTRDNGLVYPYYPLLTRFNYTLASVVLDSAITSLDASDPLLGFGKLHPGCYNGDGRMVNADAYIIPYAADSLREQKFTSVSLGKLEKGEWKGSFQQRPTYFESYGIREKVKEKGPKEFFKNYQQKFSAWDMEMQNENINDLKELESPVMVQFEFTLKPGEEDVLYLNPLFSEITKQNIFKSAERNFPVEMPAVFDEVYSFNMEVPDGYEVDEIPKSGIVKFNEDEGVFEYLIQHSGNMIQMRCRVRLTKATFAPEDYTDLRSFFDIVVNKQAEQIVLKKKK</sequence>
<evidence type="ECO:0000313" key="5">
    <source>
        <dbReference type="EMBL" id="NSL87520.1"/>
    </source>
</evidence>
<feature type="domain" description="DUF3857" evidence="3">
    <location>
        <begin position="71"/>
        <end position="225"/>
    </location>
</feature>
<dbReference type="Pfam" id="PF12970">
    <property type="entry name" value="DUF3858"/>
    <property type="match status" value="1"/>
</dbReference>
<evidence type="ECO:0000259" key="4">
    <source>
        <dbReference type="Pfam" id="PF12970"/>
    </source>
</evidence>
<dbReference type="InterPro" id="IPR024544">
    <property type="entry name" value="DUF3858"/>
</dbReference>